<feature type="transmembrane region" description="Helical" evidence="4">
    <location>
        <begin position="44"/>
        <end position="63"/>
    </location>
</feature>
<dbReference type="InterPro" id="IPR027417">
    <property type="entry name" value="P-loop_NTPase"/>
</dbReference>
<keyword evidence="4" id="KW-0472">Membrane</keyword>
<dbReference type="SUPFAM" id="SSF52540">
    <property type="entry name" value="P-loop containing nucleoside triphosphate hydrolases"/>
    <property type="match status" value="1"/>
</dbReference>
<protein>
    <submittedName>
        <fullName evidence="6">FtsK/SpoIIIE family protein</fullName>
    </submittedName>
</protein>
<keyword evidence="4" id="KW-1133">Transmembrane helix</keyword>
<evidence type="ECO:0000256" key="3">
    <source>
        <dbReference type="PROSITE-ProRule" id="PRU00289"/>
    </source>
</evidence>
<dbReference type="HOGENOM" id="CLU_413717_0_0_14"/>
<dbReference type="GO" id="GO:0005524">
    <property type="term" value="F:ATP binding"/>
    <property type="evidence" value="ECO:0007669"/>
    <property type="project" value="UniProtKB-UniRule"/>
</dbReference>
<evidence type="ECO:0000313" key="6">
    <source>
        <dbReference type="EMBL" id="AIV03882.1"/>
    </source>
</evidence>
<accession>A0A097STI3</accession>
<evidence type="ECO:0000313" key="7">
    <source>
        <dbReference type="Proteomes" id="UP000030066"/>
    </source>
</evidence>
<dbReference type="Proteomes" id="UP000030066">
    <property type="component" value="Chromosome"/>
</dbReference>
<dbReference type="PROSITE" id="PS50901">
    <property type="entry name" value="FTSK"/>
    <property type="match status" value="1"/>
</dbReference>
<dbReference type="STRING" id="1318617.MGM1_5220"/>
<dbReference type="AlphaFoldDB" id="A0A097STI3"/>
<dbReference type="InterPro" id="IPR002543">
    <property type="entry name" value="FtsK_dom"/>
</dbReference>
<dbReference type="GO" id="GO:0003677">
    <property type="term" value="F:DNA binding"/>
    <property type="evidence" value="ECO:0007669"/>
    <property type="project" value="InterPro"/>
</dbReference>
<dbReference type="eggNOG" id="COG1674">
    <property type="taxonomic scope" value="Bacteria"/>
</dbReference>
<keyword evidence="1 3" id="KW-0547">Nucleotide-binding</keyword>
<dbReference type="PANTHER" id="PTHR22683:SF1">
    <property type="entry name" value="TYPE VII SECRETION SYSTEM PROTEIN ESSC"/>
    <property type="match status" value="1"/>
</dbReference>
<keyword evidence="2 3" id="KW-0067">ATP-binding</keyword>
<dbReference type="InterPro" id="IPR050206">
    <property type="entry name" value="FtsK/SpoIIIE/SftA"/>
</dbReference>
<dbReference type="EMBL" id="CP007711">
    <property type="protein sequence ID" value="AIV03882.1"/>
    <property type="molecule type" value="Genomic_DNA"/>
</dbReference>
<feature type="transmembrane region" description="Helical" evidence="4">
    <location>
        <begin position="211"/>
        <end position="236"/>
    </location>
</feature>
<dbReference type="KEGG" id="mgj:MGM1_5220"/>
<feature type="transmembrane region" description="Helical" evidence="4">
    <location>
        <begin position="75"/>
        <end position="94"/>
    </location>
</feature>
<feature type="transmembrane region" description="Helical" evidence="4">
    <location>
        <begin position="115"/>
        <end position="133"/>
    </location>
</feature>
<keyword evidence="4" id="KW-0812">Transmembrane</keyword>
<evidence type="ECO:0000259" key="5">
    <source>
        <dbReference type="PROSITE" id="PS50901"/>
    </source>
</evidence>
<evidence type="ECO:0000256" key="1">
    <source>
        <dbReference type="ARBA" id="ARBA00022741"/>
    </source>
</evidence>
<reference evidence="6 7" key="1">
    <citation type="journal article" date="2014" name="PLoS ONE">
        <title>An emerging Mycoplasma associated with trichomoniasis, vaginal infection and disease.</title>
        <authorList>
            <consortium name="Vaginal Microbiome Consortium"/>
            <person name="Fettweis J.M."/>
            <person name="Serrano M.G."/>
            <person name="Huang B."/>
            <person name="Brooks J.P."/>
            <person name="Glascock A.L."/>
            <person name="Sheth N.U."/>
            <person name="Strauss J.F.III."/>
            <person name="Jefferson K.K."/>
            <person name="Buck G.A."/>
        </authorList>
    </citation>
    <scope>NUCLEOTIDE SEQUENCE [LARGE SCALE GENOMIC DNA]</scope>
    <source>
        <strain evidence="6 7">VCU_M1</strain>
    </source>
</reference>
<evidence type="ECO:0000256" key="4">
    <source>
        <dbReference type="SAM" id="Phobius"/>
    </source>
</evidence>
<gene>
    <name evidence="6" type="ORF">MGM1_5220</name>
</gene>
<feature type="binding site" evidence="3">
    <location>
        <begin position="435"/>
        <end position="442"/>
    </location>
    <ligand>
        <name>ATP</name>
        <dbReference type="ChEBI" id="CHEBI:30616"/>
    </ligand>
</feature>
<sequence length="663" mass="77201">MFNPLKDSIKKATELPEITLPTKSFGKSSVLMGQSQDNKHIKNYWGWSILLFLLMISLLRVPFSGCYIDAFVFEFIYGYTKYIIYLWLIIKVIYSIASKTKFRVLWSFKFIYGELYLFTALSVLITGISHANLGNWPYEYSNDTSNKYWVNAVDNYIYGHFLPYALNPGLNYQHIDNEHTWFINSYFRTYNEETKVATYHFVVSGGFISEIILISRASVLSIIAFIWTIIAVAYLMSYKSKRWSLFLSKIFNKLVGLDNKDPLSKNSDDVKVRKTSILAIKRSQIKNQTPPISFLTDTSVDNYQKNKLFADQVASGINRFKEYYQLPVTYQKTVIMPLFSEIFFTANSDKTIEEFIRHEMELAHFTKLNQFNISFKGSELRVEFPNQKPSKVSMKSILSNNKIETNKENALIGYGYGNNPLFINLHDQPNNLIIGSKGSGRTILISLILLTYCYLNSPENNEVIVINNKTTTFTTSIDKLVHVKKVIYQDDLNEEVIKTLDEILKEIKYRNTLFTNHKVNNIDEYNDLALHSDLPILKNKIIVFNDFTSIVKQNNYHLKLIRDLMSQGRNLGFRTIINADTIDQYTFDSGLLENIDNRFIMKLSTESESLQVFDNYRGFQLYKNGDGYYLHNNEKLRFQSCYLNIQEMNAVIYIINNFYKEKK</sequence>
<dbReference type="PANTHER" id="PTHR22683">
    <property type="entry name" value="SPORULATION PROTEIN RELATED"/>
    <property type="match status" value="1"/>
</dbReference>
<keyword evidence="7" id="KW-1185">Reference proteome</keyword>
<proteinExistence type="predicted"/>
<name>A0A097STI3_9BACT</name>
<dbReference type="Gene3D" id="3.40.50.300">
    <property type="entry name" value="P-loop containing nucleotide triphosphate hydrolases"/>
    <property type="match status" value="1"/>
</dbReference>
<evidence type="ECO:0000256" key="2">
    <source>
        <dbReference type="ARBA" id="ARBA00022840"/>
    </source>
</evidence>
<dbReference type="Pfam" id="PF01580">
    <property type="entry name" value="FtsK_SpoIIIE"/>
    <property type="match status" value="1"/>
</dbReference>
<organism evidence="6 7">
    <name type="scientific">Candidatus Malacoplasma girerdii</name>
    <dbReference type="NCBI Taxonomy" id="1318617"/>
    <lineage>
        <taxon>Bacteria</taxon>
        <taxon>Bacillati</taxon>
        <taxon>Mycoplasmatota</taxon>
        <taxon>Mycoplasmoidales</taxon>
        <taxon>Mycoplasmoidaceae</taxon>
        <taxon>Malacoplasma</taxon>
    </lineage>
</organism>
<feature type="domain" description="FtsK" evidence="5">
    <location>
        <begin position="418"/>
        <end position="610"/>
    </location>
</feature>